<dbReference type="AlphaFoldDB" id="A0AAD5ID40"/>
<comment type="subcellular location">
    <subcellularLocation>
        <location evidence="2">Cytoplasm</location>
    </subcellularLocation>
</comment>
<dbReference type="GO" id="GO:0045548">
    <property type="term" value="F:phenylalanine ammonia-lyase activity"/>
    <property type="evidence" value="ECO:0007669"/>
    <property type="project" value="UniProtKB-EC"/>
</dbReference>
<evidence type="ECO:0000256" key="6">
    <source>
        <dbReference type="ARBA" id="ARBA00023232"/>
    </source>
</evidence>
<dbReference type="InterPro" id="IPR008948">
    <property type="entry name" value="L-Aspartase-like"/>
</dbReference>
<dbReference type="EC" id="4.3.1.24" evidence="5"/>
<proteinExistence type="inferred from homology"/>
<evidence type="ECO:0000313" key="8">
    <source>
        <dbReference type="EMBL" id="KAI9157084.1"/>
    </source>
</evidence>
<evidence type="ECO:0000256" key="5">
    <source>
        <dbReference type="ARBA" id="ARBA00012139"/>
    </source>
</evidence>
<reference evidence="8" key="1">
    <citation type="journal article" date="2022" name="Plant J.">
        <title>Strategies of tolerance reflected in two North American maple genomes.</title>
        <authorList>
            <person name="McEvoy S.L."/>
            <person name="Sezen U.U."/>
            <person name="Trouern-Trend A."/>
            <person name="McMahon S.M."/>
            <person name="Schaberg P.G."/>
            <person name="Yang J."/>
            <person name="Wegrzyn J.L."/>
            <person name="Swenson N.G."/>
        </authorList>
    </citation>
    <scope>NUCLEOTIDE SEQUENCE</scope>
    <source>
        <strain evidence="8">91603</strain>
    </source>
</reference>
<comment type="subunit">
    <text evidence="4">Homotetramer.</text>
</comment>
<accession>A0AAD5ID40</accession>
<evidence type="ECO:0000313" key="9">
    <source>
        <dbReference type="Proteomes" id="UP001064489"/>
    </source>
</evidence>
<dbReference type="GO" id="GO:0005737">
    <property type="term" value="C:cytoplasm"/>
    <property type="evidence" value="ECO:0007669"/>
    <property type="project" value="UniProtKB-SubCell"/>
</dbReference>
<keyword evidence="9" id="KW-1185">Reference proteome</keyword>
<keyword evidence="6" id="KW-0585">Phenylalanine catabolism</keyword>
<dbReference type="InterPro" id="IPR001106">
    <property type="entry name" value="Aromatic_Lyase"/>
</dbReference>
<dbReference type="Proteomes" id="UP001064489">
    <property type="component" value="Chromosome 12"/>
</dbReference>
<comment type="catalytic activity">
    <reaction evidence="7">
        <text>L-phenylalanine = (E)-cinnamate + NH4(+)</text>
        <dbReference type="Rhea" id="RHEA:21384"/>
        <dbReference type="ChEBI" id="CHEBI:15669"/>
        <dbReference type="ChEBI" id="CHEBI:28938"/>
        <dbReference type="ChEBI" id="CHEBI:58095"/>
        <dbReference type="EC" id="4.3.1.24"/>
    </reaction>
</comment>
<sequence>MLKISQVVAIAVSDSSVKVEFSESTREGIKASSDWVMDNRNTGTDSYRVTIGFGATSHRRTKQGVSLIRELIRLTKSS</sequence>
<name>A0AAD5ID40_ACENE</name>
<dbReference type="PANTHER" id="PTHR10362">
    <property type="entry name" value="HISTIDINE AMMONIA-LYASE"/>
    <property type="match status" value="1"/>
</dbReference>
<dbReference type="Gene3D" id="1.10.275.10">
    <property type="entry name" value="Fumarase/aspartase (N-terminal domain)"/>
    <property type="match status" value="1"/>
</dbReference>
<protein>
    <recommendedName>
        <fullName evidence="5">phenylalanine ammonia-lyase</fullName>
        <ecNumber evidence="5">4.3.1.24</ecNumber>
    </recommendedName>
</protein>
<reference evidence="8" key="2">
    <citation type="submission" date="2023-02" db="EMBL/GenBank/DDBJ databases">
        <authorList>
            <person name="Swenson N.G."/>
            <person name="Wegrzyn J.L."/>
            <person name="Mcevoy S.L."/>
        </authorList>
    </citation>
    <scope>NUCLEOTIDE SEQUENCE</scope>
    <source>
        <strain evidence="8">91603</strain>
        <tissue evidence="8">Leaf</tissue>
    </source>
</reference>
<comment type="function">
    <text evidence="1">This is a key enzyme of plant metabolism catalyzing the first reaction in the biosynthesis from L-phenylalanine of a wide variety of natural products based on the phenylpropane skeleton.</text>
</comment>
<evidence type="ECO:0000256" key="3">
    <source>
        <dbReference type="ARBA" id="ARBA00007238"/>
    </source>
</evidence>
<comment type="similarity">
    <text evidence="3">Belongs to the PAL/histidase family.</text>
</comment>
<dbReference type="GO" id="GO:0006559">
    <property type="term" value="P:L-phenylalanine catabolic process"/>
    <property type="evidence" value="ECO:0007669"/>
    <property type="project" value="UniProtKB-KW"/>
</dbReference>
<evidence type="ECO:0000256" key="1">
    <source>
        <dbReference type="ARBA" id="ARBA00002235"/>
    </source>
</evidence>
<dbReference type="EMBL" id="JAJSOW010000107">
    <property type="protein sequence ID" value="KAI9157084.1"/>
    <property type="molecule type" value="Genomic_DNA"/>
</dbReference>
<dbReference type="SUPFAM" id="SSF48557">
    <property type="entry name" value="L-aspartase-like"/>
    <property type="match status" value="1"/>
</dbReference>
<comment type="caution">
    <text evidence="8">The sequence shown here is derived from an EMBL/GenBank/DDBJ whole genome shotgun (WGS) entry which is preliminary data.</text>
</comment>
<organism evidence="8 9">
    <name type="scientific">Acer negundo</name>
    <name type="common">Box elder</name>
    <dbReference type="NCBI Taxonomy" id="4023"/>
    <lineage>
        <taxon>Eukaryota</taxon>
        <taxon>Viridiplantae</taxon>
        <taxon>Streptophyta</taxon>
        <taxon>Embryophyta</taxon>
        <taxon>Tracheophyta</taxon>
        <taxon>Spermatophyta</taxon>
        <taxon>Magnoliopsida</taxon>
        <taxon>eudicotyledons</taxon>
        <taxon>Gunneridae</taxon>
        <taxon>Pentapetalae</taxon>
        <taxon>rosids</taxon>
        <taxon>malvids</taxon>
        <taxon>Sapindales</taxon>
        <taxon>Sapindaceae</taxon>
        <taxon>Hippocastanoideae</taxon>
        <taxon>Acereae</taxon>
        <taxon>Acer</taxon>
    </lineage>
</organism>
<dbReference type="InterPro" id="IPR024083">
    <property type="entry name" value="Fumarase/histidase_N"/>
</dbReference>
<dbReference type="Pfam" id="PF00221">
    <property type="entry name" value="Lyase_aromatic"/>
    <property type="match status" value="1"/>
</dbReference>
<gene>
    <name evidence="8" type="ORF">LWI28_016694</name>
</gene>
<evidence type="ECO:0000256" key="4">
    <source>
        <dbReference type="ARBA" id="ARBA00011881"/>
    </source>
</evidence>
<evidence type="ECO:0000256" key="7">
    <source>
        <dbReference type="ARBA" id="ARBA00023537"/>
    </source>
</evidence>
<evidence type="ECO:0000256" key="2">
    <source>
        <dbReference type="ARBA" id="ARBA00004496"/>
    </source>
</evidence>